<accession>A0A848MFM0</accession>
<protein>
    <submittedName>
        <fullName evidence="1">Uncharacterized protein</fullName>
    </submittedName>
</protein>
<proteinExistence type="predicted"/>
<evidence type="ECO:0000313" key="2">
    <source>
        <dbReference type="Proteomes" id="UP000585363"/>
    </source>
</evidence>
<dbReference type="Proteomes" id="UP000585363">
    <property type="component" value="Unassembled WGS sequence"/>
</dbReference>
<keyword evidence="2" id="KW-1185">Reference proteome</keyword>
<dbReference type="AlphaFoldDB" id="A0A848MFM0"/>
<gene>
    <name evidence="1" type="ORF">GW590_06335</name>
</gene>
<sequence length="360" mass="39292">MSNNTVSCYRIAYSPATDSSVNVQSADNYQQKLNNRMLDSGIKTINREMAVELMGSLAEPESIKSITHCLNSMFPALALTENEGNQLANKLQTAMADHFATTEGELTPSEFLNLMFKYLSDRRNLEIQRDLQVVPLLYTLMVVIYNTRSQAADHDWMANKAQAVNELVQGIGTLGSILLQNDISVADKNSKQDDKLNAPVNNRAIQIPTANKTAAASPAALSGMAFIVPASKDKGVAKQLNPAGNNAAAPVAGSNGLFMVAQKAKDTINLGHIPHEFTQQVNDIIGVFVADKQIDSQLCETLAELSDVWMNGIQAAVDKMLQQEKLQDRQDAETMQMLVKLLARLAMTLDVAHTVYNGPR</sequence>
<name>A0A848MFM0_9GAMM</name>
<evidence type="ECO:0000313" key="1">
    <source>
        <dbReference type="EMBL" id="NMP26485.1"/>
    </source>
</evidence>
<dbReference type="EMBL" id="JAADJU010000003">
    <property type="protein sequence ID" value="NMP26485.1"/>
    <property type="molecule type" value="Genomic_DNA"/>
</dbReference>
<organism evidence="1 2">
    <name type="scientific">Rouxiella aceris</name>
    <dbReference type="NCBI Taxonomy" id="2703884"/>
    <lineage>
        <taxon>Bacteria</taxon>
        <taxon>Pseudomonadati</taxon>
        <taxon>Pseudomonadota</taxon>
        <taxon>Gammaproteobacteria</taxon>
        <taxon>Enterobacterales</taxon>
        <taxon>Yersiniaceae</taxon>
        <taxon>Rouxiella</taxon>
    </lineage>
</organism>
<reference evidence="1 2" key="1">
    <citation type="submission" date="2020-01" db="EMBL/GenBank/DDBJ databases">
        <authorList>
            <person name="Lee S.D."/>
        </authorList>
    </citation>
    <scope>NUCLEOTIDE SEQUENCE [LARGE SCALE GENOMIC DNA]</scope>
    <source>
        <strain evidence="1 2">SAP-1</strain>
    </source>
</reference>
<dbReference type="RefSeq" id="WP_169402190.1">
    <property type="nucleotide sequence ID" value="NZ_JAADJU010000003.1"/>
</dbReference>
<reference evidence="1 2" key="2">
    <citation type="submission" date="2020-06" db="EMBL/GenBank/DDBJ databases">
        <title>Polyphasic characterization of a Rahnella strain isolated from tree sap.</title>
        <authorList>
            <person name="Kim I.S."/>
        </authorList>
    </citation>
    <scope>NUCLEOTIDE SEQUENCE [LARGE SCALE GENOMIC DNA]</scope>
    <source>
        <strain evidence="1 2">SAP-1</strain>
    </source>
</reference>
<comment type="caution">
    <text evidence="1">The sequence shown here is derived from an EMBL/GenBank/DDBJ whole genome shotgun (WGS) entry which is preliminary data.</text>
</comment>